<name>A0A1V6S966_9EURO</name>
<dbReference type="AlphaFoldDB" id="A0A1V6S966"/>
<organism evidence="1 2">
    <name type="scientific">Penicillium flavigenum</name>
    <dbReference type="NCBI Taxonomy" id="254877"/>
    <lineage>
        <taxon>Eukaryota</taxon>
        <taxon>Fungi</taxon>
        <taxon>Dikarya</taxon>
        <taxon>Ascomycota</taxon>
        <taxon>Pezizomycotina</taxon>
        <taxon>Eurotiomycetes</taxon>
        <taxon>Eurotiomycetidae</taxon>
        <taxon>Eurotiales</taxon>
        <taxon>Aspergillaceae</taxon>
        <taxon>Penicillium</taxon>
    </lineage>
</organism>
<dbReference type="OrthoDB" id="1937642at2759"/>
<evidence type="ECO:0000313" key="2">
    <source>
        <dbReference type="Proteomes" id="UP000191342"/>
    </source>
</evidence>
<proteinExistence type="predicted"/>
<dbReference type="EMBL" id="MLQL01000088">
    <property type="protein sequence ID" value="OQE10581.1"/>
    <property type="molecule type" value="Genomic_DNA"/>
</dbReference>
<gene>
    <name evidence="1" type="ORF">PENFLA_c088G00721</name>
</gene>
<evidence type="ECO:0000313" key="1">
    <source>
        <dbReference type="EMBL" id="OQE10581.1"/>
    </source>
</evidence>
<dbReference type="STRING" id="254877.A0A1V6S966"/>
<comment type="caution">
    <text evidence="1">The sequence shown here is derived from an EMBL/GenBank/DDBJ whole genome shotgun (WGS) entry which is preliminary data.</text>
</comment>
<protein>
    <submittedName>
        <fullName evidence="1">Uncharacterized protein</fullName>
    </submittedName>
</protein>
<accession>A0A1V6S966</accession>
<reference evidence="2" key="1">
    <citation type="journal article" date="2017" name="Nat. Microbiol.">
        <title>Global analysis of biosynthetic gene clusters reveals vast potential of secondary metabolite production in Penicillium species.</title>
        <authorList>
            <person name="Nielsen J.C."/>
            <person name="Grijseels S."/>
            <person name="Prigent S."/>
            <person name="Ji B."/>
            <person name="Dainat J."/>
            <person name="Nielsen K.F."/>
            <person name="Frisvad J.C."/>
            <person name="Workman M."/>
            <person name="Nielsen J."/>
        </authorList>
    </citation>
    <scope>NUCLEOTIDE SEQUENCE [LARGE SCALE GENOMIC DNA]</scope>
    <source>
        <strain evidence="2">IBT 14082</strain>
    </source>
</reference>
<feature type="non-terminal residue" evidence="1">
    <location>
        <position position="1"/>
    </location>
</feature>
<keyword evidence="2" id="KW-1185">Reference proteome</keyword>
<dbReference type="Proteomes" id="UP000191342">
    <property type="component" value="Unassembled WGS sequence"/>
</dbReference>
<sequence length="98" mass="10906">ILLTISGIGIVQSVFIASWNRRPENFGIPLDYVDILCQKAMGALLEVEKNYQGLGHAMREEFFPGKLSPEEFKMWESIDESAEAKECLAGIAICKDPS</sequence>